<evidence type="ECO:0000259" key="2">
    <source>
        <dbReference type="PROSITE" id="PS50405"/>
    </source>
</evidence>
<dbReference type="Gene3D" id="3.40.30.10">
    <property type="entry name" value="Glutaredoxin"/>
    <property type="match status" value="1"/>
</dbReference>
<reference evidence="3 4" key="1">
    <citation type="submission" date="2020-08" db="EMBL/GenBank/DDBJ databases">
        <title>Genomic Encyclopedia of Type Strains, Phase IV (KMG-IV): sequencing the most valuable type-strain genomes for metagenomic binning, comparative biology and taxonomic classification.</title>
        <authorList>
            <person name="Goeker M."/>
        </authorList>
    </citation>
    <scope>NUCLEOTIDE SEQUENCE [LARGE SCALE GENOMIC DNA]</scope>
    <source>
        <strain evidence="3 4">DSM 102189</strain>
    </source>
</reference>
<dbReference type="EMBL" id="JACIIV010000002">
    <property type="protein sequence ID" value="MBB6226203.1"/>
    <property type="molecule type" value="Genomic_DNA"/>
</dbReference>
<dbReference type="SFLD" id="SFLDS00019">
    <property type="entry name" value="Glutathione_Transferase_(cytos"/>
    <property type="match status" value="1"/>
</dbReference>
<gene>
    <name evidence="3" type="ORF">FHS79_000356</name>
</gene>
<dbReference type="SUPFAM" id="SSF47616">
    <property type="entry name" value="GST C-terminal domain-like"/>
    <property type="match status" value="1"/>
</dbReference>
<dbReference type="InterPro" id="IPR036249">
    <property type="entry name" value="Thioredoxin-like_sf"/>
</dbReference>
<organism evidence="3 4">
    <name type="scientific">Polymorphobacter multimanifer</name>
    <dbReference type="NCBI Taxonomy" id="1070431"/>
    <lineage>
        <taxon>Bacteria</taxon>
        <taxon>Pseudomonadati</taxon>
        <taxon>Pseudomonadota</taxon>
        <taxon>Alphaproteobacteria</taxon>
        <taxon>Sphingomonadales</taxon>
        <taxon>Sphingosinicellaceae</taxon>
        <taxon>Polymorphobacter</taxon>
    </lineage>
</organism>
<protein>
    <submittedName>
        <fullName evidence="3">Glutathione S-transferase</fullName>
    </submittedName>
</protein>
<evidence type="ECO:0000313" key="3">
    <source>
        <dbReference type="EMBL" id="MBB6226203.1"/>
    </source>
</evidence>
<dbReference type="GO" id="GO:0016740">
    <property type="term" value="F:transferase activity"/>
    <property type="evidence" value="ECO:0007669"/>
    <property type="project" value="UniProtKB-KW"/>
</dbReference>
<comment type="caution">
    <text evidence="3">The sequence shown here is derived from an EMBL/GenBank/DDBJ whole genome shotgun (WGS) entry which is preliminary data.</text>
</comment>
<dbReference type="PANTHER" id="PTHR44051">
    <property type="entry name" value="GLUTATHIONE S-TRANSFERASE-RELATED"/>
    <property type="match status" value="1"/>
</dbReference>
<dbReference type="InterPro" id="IPR010987">
    <property type="entry name" value="Glutathione-S-Trfase_C-like"/>
</dbReference>
<dbReference type="CDD" id="cd03051">
    <property type="entry name" value="GST_N_GTT2_like"/>
    <property type="match status" value="1"/>
</dbReference>
<dbReference type="Pfam" id="PF00043">
    <property type="entry name" value="GST_C"/>
    <property type="match status" value="1"/>
</dbReference>
<dbReference type="PROSITE" id="PS50405">
    <property type="entry name" value="GST_CTER"/>
    <property type="match status" value="1"/>
</dbReference>
<dbReference type="SFLD" id="SFLDG00358">
    <property type="entry name" value="Main_(cytGST)"/>
    <property type="match status" value="1"/>
</dbReference>
<evidence type="ECO:0000259" key="1">
    <source>
        <dbReference type="PROSITE" id="PS50404"/>
    </source>
</evidence>
<dbReference type="RefSeq" id="WP_184194452.1">
    <property type="nucleotide sequence ID" value="NZ_BMOX01000010.1"/>
</dbReference>
<dbReference type="PROSITE" id="PS50404">
    <property type="entry name" value="GST_NTER"/>
    <property type="match status" value="1"/>
</dbReference>
<dbReference type="Proteomes" id="UP000538147">
    <property type="component" value="Unassembled WGS sequence"/>
</dbReference>
<dbReference type="Pfam" id="PF13409">
    <property type="entry name" value="GST_N_2"/>
    <property type="match status" value="1"/>
</dbReference>
<evidence type="ECO:0000313" key="4">
    <source>
        <dbReference type="Proteomes" id="UP000538147"/>
    </source>
</evidence>
<feature type="domain" description="GST N-terminal" evidence="1">
    <location>
        <begin position="1"/>
        <end position="80"/>
    </location>
</feature>
<sequence length="204" mass="22367">MKYYDSIGPNPRAVRIAMAEKGLAIPMETIDIMGGANRTPEHFARNPSGSTPALELDNGACIAEITAIIEYLEDIHPAPALIGSTPEERAETRMWVRRIDLYILEPMANGFRASEGRRMFAPRMTLVSESAAAELKAMAQEKLLWLDGLMQGRQCICGDRFTMADILLLAFVDFGAQIGQPMPSTASWLPEWQARAAARPSASA</sequence>
<dbReference type="InterPro" id="IPR004045">
    <property type="entry name" value="Glutathione_S-Trfase_N"/>
</dbReference>
<dbReference type="SUPFAM" id="SSF52833">
    <property type="entry name" value="Thioredoxin-like"/>
    <property type="match status" value="1"/>
</dbReference>
<keyword evidence="3" id="KW-0808">Transferase</keyword>
<name>A0A841L5F8_9SPHN</name>
<dbReference type="Gene3D" id="1.20.1050.10">
    <property type="match status" value="1"/>
</dbReference>
<dbReference type="InterPro" id="IPR034345">
    <property type="entry name" value="Gtt2-like_N"/>
</dbReference>
<dbReference type="AlphaFoldDB" id="A0A841L5F8"/>
<keyword evidence="4" id="KW-1185">Reference proteome</keyword>
<dbReference type="InterPro" id="IPR040079">
    <property type="entry name" value="Glutathione_S-Trfase"/>
</dbReference>
<accession>A0A841L5F8</accession>
<dbReference type="PANTHER" id="PTHR44051:SF8">
    <property type="entry name" value="GLUTATHIONE S-TRANSFERASE GSTA"/>
    <property type="match status" value="1"/>
</dbReference>
<dbReference type="InterPro" id="IPR004046">
    <property type="entry name" value="GST_C"/>
</dbReference>
<dbReference type="InterPro" id="IPR036282">
    <property type="entry name" value="Glutathione-S-Trfase_C_sf"/>
</dbReference>
<proteinExistence type="predicted"/>
<feature type="domain" description="GST C-terminal" evidence="2">
    <location>
        <begin position="85"/>
        <end position="204"/>
    </location>
</feature>